<proteinExistence type="predicted"/>
<protein>
    <submittedName>
        <fullName evidence="1">Uncharacterized protein</fullName>
    </submittedName>
</protein>
<gene>
    <name evidence="1" type="ORF">N0V84_005148</name>
</gene>
<dbReference type="AlphaFoldDB" id="A0A9W8WED5"/>
<keyword evidence="2" id="KW-1185">Reference proteome</keyword>
<comment type="caution">
    <text evidence="1">The sequence shown here is derived from an EMBL/GenBank/DDBJ whole genome shotgun (WGS) entry which is preliminary data.</text>
</comment>
<dbReference type="EMBL" id="JAPEUR010000091">
    <property type="protein sequence ID" value="KAJ4321715.1"/>
    <property type="molecule type" value="Genomic_DNA"/>
</dbReference>
<evidence type="ECO:0000313" key="2">
    <source>
        <dbReference type="Proteomes" id="UP001140502"/>
    </source>
</evidence>
<dbReference type="Proteomes" id="UP001140502">
    <property type="component" value="Unassembled WGS sequence"/>
</dbReference>
<organism evidence="1 2">
    <name type="scientific">Fusarium piperis</name>
    <dbReference type="NCBI Taxonomy" id="1435070"/>
    <lineage>
        <taxon>Eukaryota</taxon>
        <taxon>Fungi</taxon>
        <taxon>Dikarya</taxon>
        <taxon>Ascomycota</taxon>
        <taxon>Pezizomycotina</taxon>
        <taxon>Sordariomycetes</taxon>
        <taxon>Hypocreomycetidae</taxon>
        <taxon>Hypocreales</taxon>
        <taxon>Nectriaceae</taxon>
        <taxon>Fusarium</taxon>
        <taxon>Fusarium solani species complex</taxon>
    </lineage>
</organism>
<reference evidence="1" key="1">
    <citation type="submission" date="2022-10" db="EMBL/GenBank/DDBJ databases">
        <title>Tapping the CABI collections for fungal endophytes: first genome assemblies for Collariella, Neodidymelliopsis, Ascochyta clinopodiicola, Didymella pomorum, Didymosphaeria variabile, Neocosmospora piperis and Neocucurbitaria cava.</title>
        <authorList>
            <person name="Hill R."/>
        </authorList>
    </citation>
    <scope>NUCLEOTIDE SEQUENCE</scope>
    <source>
        <strain evidence="1">IMI 366586</strain>
    </source>
</reference>
<accession>A0A9W8WED5</accession>
<name>A0A9W8WED5_9HYPO</name>
<evidence type="ECO:0000313" key="1">
    <source>
        <dbReference type="EMBL" id="KAJ4321715.1"/>
    </source>
</evidence>
<dbReference type="OrthoDB" id="5061489at2759"/>
<sequence>MSLSKPVTFPKFLYLANEIQDLIWEWSLKDRPPGAHFAELGSHQFKSRLPNGEVASSLTATLIENLTWSRLPPEFVEVAQRPETHLDILLRTCKQSRRAAIRHRKSWGPEGTLQLYDPHDERRENVLDLARDFGIPKQPYPDCLHFEFKPPKLFDLPSFDVDTSRDLVILEHYWIGTTHGFQSSLARTRLEWMMPVPRIPYLALTYTTRFHEFLDRQLLLVAHLLRFRVEVLYLLINPDEFNDNRTAVKSKEERDMVKARRKALETPFPKREGAESLIARAPDNFWYGSREYYAFSWDDFEKKMMASAHWRKFGGAIEKARQMEKDCCDGTGCQDAYCNKRAETFPAIWKIMSWRDHE</sequence>